<protein>
    <submittedName>
        <fullName evidence="1">Uncharacterized protein</fullName>
    </submittedName>
</protein>
<dbReference type="EMBL" id="JAIWYP010000003">
    <property type="protein sequence ID" value="KAH3849028.1"/>
    <property type="molecule type" value="Genomic_DNA"/>
</dbReference>
<proteinExistence type="predicted"/>
<dbReference type="AlphaFoldDB" id="A0A9D4QZY3"/>
<reference evidence="1" key="2">
    <citation type="submission" date="2020-11" db="EMBL/GenBank/DDBJ databases">
        <authorList>
            <person name="McCartney M.A."/>
            <person name="Auch B."/>
            <person name="Kono T."/>
            <person name="Mallez S."/>
            <person name="Becker A."/>
            <person name="Gohl D.M."/>
            <person name="Silverstein K.A.T."/>
            <person name="Koren S."/>
            <person name="Bechman K.B."/>
            <person name="Herman A."/>
            <person name="Abrahante J.E."/>
            <person name="Garbe J."/>
        </authorList>
    </citation>
    <scope>NUCLEOTIDE SEQUENCE</scope>
    <source>
        <strain evidence="1">Duluth1</strain>
        <tissue evidence="1">Whole animal</tissue>
    </source>
</reference>
<comment type="caution">
    <text evidence="1">The sequence shown here is derived from an EMBL/GenBank/DDBJ whole genome shotgun (WGS) entry which is preliminary data.</text>
</comment>
<gene>
    <name evidence="1" type="ORF">DPMN_091413</name>
</gene>
<evidence type="ECO:0000313" key="2">
    <source>
        <dbReference type="Proteomes" id="UP000828390"/>
    </source>
</evidence>
<name>A0A9D4QZY3_DREPO</name>
<keyword evidence="2" id="KW-1185">Reference proteome</keyword>
<reference evidence="1" key="1">
    <citation type="journal article" date="2019" name="bioRxiv">
        <title>The Genome of the Zebra Mussel, Dreissena polymorpha: A Resource for Invasive Species Research.</title>
        <authorList>
            <person name="McCartney M.A."/>
            <person name="Auch B."/>
            <person name="Kono T."/>
            <person name="Mallez S."/>
            <person name="Zhang Y."/>
            <person name="Obille A."/>
            <person name="Becker A."/>
            <person name="Abrahante J.E."/>
            <person name="Garbe J."/>
            <person name="Badalamenti J.P."/>
            <person name="Herman A."/>
            <person name="Mangelson H."/>
            <person name="Liachko I."/>
            <person name="Sullivan S."/>
            <person name="Sone E.D."/>
            <person name="Koren S."/>
            <person name="Silverstein K.A.T."/>
            <person name="Beckman K.B."/>
            <person name="Gohl D.M."/>
        </authorList>
    </citation>
    <scope>NUCLEOTIDE SEQUENCE</scope>
    <source>
        <strain evidence="1">Duluth1</strain>
        <tissue evidence="1">Whole animal</tissue>
    </source>
</reference>
<sequence length="60" mass="6740">MAYEDNGSVEGRRYQFLNVLRKPFWGSSRQPVAIQAAERASSGKIFLSFQHSLCGVTLSF</sequence>
<dbReference type="Proteomes" id="UP000828390">
    <property type="component" value="Unassembled WGS sequence"/>
</dbReference>
<accession>A0A9D4QZY3</accession>
<organism evidence="1 2">
    <name type="scientific">Dreissena polymorpha</name>
    <name type="common">Zebra mussel</name>
    <name type="synonym">Mytilus polymorpha</name>
    <dbReference type="NCBI Taxonomy" id="45954"/>
    <lineage>
        <taxon>Eukaryota</taxon>
        <taxon>Metazoa</taxon>
        <taxon>Spiralia</taxon>
        <taxon>Lophotrochozoa</taxon>
        <taxon>Mollusca</taxon>
        <taxon>Bivalvia</taxon>
        <taxon>Autobranchia</taxon>
        <taxon>Heteroconchia</taxon>
        <taxon>Euheterodonta</taxon>
        <taxon>Imparidentia</taxon>
        <taxon>Neoheterodontei</taxon>
        <taxon>Myida</taxon>
        <taxon>Dreissenoidea</taxon>
        <taxon>Dreissenidae</taxon>
        <taxon>Dreissena</taxon>
    </lineage>
</organism>
<evidence type="ECO:0000313" key="1">
    <source>
        <dbReference type="EMBL" id="KAH3849028.1"/>
    </source>
</evidence>